<dbReference type="RefSeq" id="WP_100990332.1">
    <property type="nucleotide sequence ID" value="NZ_CP025096.1"/>
</dbReference>
<reference evidence="2 3" key="1">
    <citation type="submission" date="2017-11" db="EMBL/GenBank/DDBJ databases">
        <title>Taxonomic description and genome sequences of Spirosoma HA7 sp. nov., isolated from pollen microhabitat of Corylus avellana.</title>
        <authorList>
            <person name="Ambika Manirajan B."/>
            <person name="Suarez C."/>
            <person name="Ratering S."/>
            <person name="Geissler-Plaum R."/>
            <person name="Cardinale M."/>
            <person name="Sylvia S."/>
        </authorList>
    </citation>
    <scope>NUCLEOTIDE SEQUENCE [LARGE SCALE GENOMIC DNA]</scope>
    <source>
        <strain evidence="2 3">HA7</strain>
    </source>
</reference>
<accession>A0A2K8Z309</accession>
<name>A0A2K8Z309_9BACT</name>
<keyword evidence="3" id="KW-1185">Reference proteome</keyword>
<protein>
    <submittedName>
        <fullName evidence="2">Nitrogen fixation protein FixH</fullName>
    </submittedName>
</protein>
<dbReference type="EMBL" id="CP025096">
    <property type="protein sequence ID" value="AUD04266.1"/>
    <property type="molecule type" value="Genomic_DNA"/>
</dbReference>
<dbReference type="Pfam" id="PF05751">
    <property type="entry name" value="FixH"/>
    <property type="match status" value="1"/>
</dbReference>
<keyword evidence="1" id="KW-0472">Membrane</keyword>
<keyword evidence="1" id="KW-1133">Transmembrane helix</keyword>
<sequence length="141" mass="16472">MNWGKSIVLTFVVFAGFIGTMVYKMTRQSVDLVRDDYYQTEMTYQQQIDREINARQKSPVNMTYQADKNQFAIELPATLRKGDIHFYRPSNLKLDFSIPLDASQVGTKVVSTAKLARGRWLVKLNWSDDQREYYTEQELSL</sequence>
<evidence type="ECO:0000313" key="2">
    <source>
        <dbReference type="EMBL" id="AUD04266.1"/>
    </source>
</evidence>
<evidence type="ECO:0000256" key="1">
    <source>
        <dbReference type="SAM" id="Phobius"/>
    </source>
</evidence>
<dbReference type="OrthoDB" id="1493774at2"/>
<dbReference type="Proteomes" id="UP000232883">
    <property type="component" value="Chromosome"/>
</dbReference>
<dbReference type="AlphaFoldDB" id="A0A2K8Z309"/>
<evidence type="ECO:0000313" key="3">
    <source>
        <dbReference type="Proteomes" id="UP000232883"/>
    </source>
</evidence>
<proteinExistence type="predicted"/>
<feature type="transmembrane region" description="Helical" evidence="1">
    <location>
        <begin position="6"/>
        <end position="23"/>
    </location>
</feature>
<keyword evidence="1" id="KW-0812">Transmembrane</keyword>
<gene>
    <name evidence="2" type="ORF">CWM47_21925</name>
</gene>
<dbReference type="KEGG" id="spir:CWM47_21925"/>
<dbReference type="InterPro" id="IPR008620">
    <property type="entry name" value="FixH"/>
</dbReference>
<organism evidence="2 3">
    <name type="scientific">Spirosoma pollinicola</name>
    <dbReference type="NCBI Taxonomy" id="2057025"/>
    <lineage>
        <taxon>Bacteria</taxon>
        <taxon>Pseudomonadati</taxon>
        <taxon>Bacteroidota</taxon>
        <taxon>Cytophagia</taxon>
        <taxon>Cytophagales</taxon>
        <taxon>Cytophagaceae</taxon>
        <taxon>Spirosoma</taxon>
    </lineage>
</organism>